<dbReference type="RefSeq" id="WP_166933240.1">
    <property type="nucleotide sequence ID" value="NZ_BAAADD010000003.1"/>
</dbReference>
<keyword evidence="3" id="KW-1185">Reference proteome</keyword>
<dbReference type="InterPro" id="IPR029024">
    <property type="entry name" value="TerB-like"/>
</dbReference>
<dbReference type="Gene3D" id="1.10.3680.10">
    <property type="entry name" value="TerB-like"/>
    <property type="match status" value="1"/>
</dbReference>
<dbReference type="InterPro" id="IPR007791">
    <property type="entry name" value="DjlA_N"/>
</dbReference>
<name>A0ABP3PMG7_9PROT</name>
<dbReference type="InterPro" id="IPR036869">
    <property type="entry name" value="J_dom_sf"/>
</dbReference>
<proteinExistence type="predicted"/>
<dbReference type="SUPFAM" id="SSF46565">
    <property type="entry name" value="Chaperone J-domain"/>
    <property type="match status" value="1"/>
</dbReference>
<dbReference type="PRINTS" id="PR00625">
    <property type="entry name" value="JDOMAIN"/>
</dbReference>
<accession>A0ABP3PMG7</accession>
<protein>
    <submittedName>
        <fullName evidence="2">TerB family tellurite resistance protein</fullName>
    </submittedName>
</protein>
<dbReference type="SUPFAM" id="SSF158682">
    <property type="entry name" value="TerB-like"/>
    <property type="match status" value="1"/>
</dbReference>
<dbReference type="CDD" id="cd06257">
    <property type="entry name" value="DnaJ"/>
    <property type="match status" value="1"/>
</dbReference>
<reference evidence="3" key="1">
    <citation type="journal article" date="2019" name="Int. J. Syst. Evol. Microbiol.">
        <title>The Global Catalogue of Microorganisms (GCM) 10K type strain sequencing project: providing services to taxonomists for standard genome sequencing and annotation.</title>
        <authorList>
            <consortium name="The Broad Institute Genomics Platform"/>
            <consortium name="The Broad Institute Genome Sequencing Center for Infectious Disease"/>
            <person name="Wu L."/>
            <person name="Ma J."/>
        </authorList>
    </citation>
    <scope>NUCLEOTIDE SEQUENCE [LARGE SCALE GENOMIC DNA]</scope>
    <source>
        <strain evidence="3">JCM 15089</strain>
    </source>
</reference>
<evidence type="ECO:0000313" key="2">
    <source>
        <dbReference type="EMBL" id="GAA0566354.1"/>
    </source>
</evidence>
<dbReference type="Proteomes" id="UP001499951">
    <property type="component" value="Unassembled WGS sequence"/>
</dbReference>
<dbReference type="Gene3D" id="1.10.287.110">
    <property type="entry name" value="DnaJ domain"/>
    <property type="match status" value="1"/>
</dbReference>
<dbReference type="EMBL" id="BAAADD010000003">
    <property type="protein sequence ID" value="GAA0566354.1"/>
    <property type="molecule type" value="Genomic_DNA"/>
</dbReference>
<organism evidence="2 3">
    <name type="scientific">Rhizomicrobium electricum</name>
    <dbReference type="NCBI Taxonomy" id="480070"/>
    <lineage>
        <taxon>Bacteria</taxon>
        <taxon>Pseudomonadati</taxon>
        <taxon>Pseudomonadota</taxon>
        <taxon>Alphaproteobacteria</taxon>
        <taxon>Micropepsales</taxon>
        <taxon>Micropepsaceae</taxon>
        <taxon>Rhizomicrobium</taxon>
    </lineage>
</organism>
<dbReference type="SMART" id="SM00271">
    <property type="entry name" value="DnaJ"/>
    <property type="match status" value="1"/>
</dbReference>
<feature type="domain" description="J" evidence="1">
    <location>
        <begin position="173"/>
        <end position="237"/>
    </location>
</feature>
<comment type="caution">
    <text evidence="2">The sequence shown here is derived from an EMBL/GenBank/DDBJ whole genome shotgun (WGS) entry which is preliminary data.</text>
</comment>
<dbReference type="CDD" id="cd07316">
    <property type="entry name" value="terB_like_DjlA"/>
    <property type="match status" value="1"/>
</dbReference>
<gene>
    <name evidence="2" type="ORF">GCM10008942_13480</name>
</gene>
<dbReference type="InterPro" id="IPR001623">
    <property type="entry name" value="DnaJ_domain"/>
</dbReference>
<evidence type="ECO:0000259" key="1">
    <source>
        <dbReference type="PROSITE" id="PS50076"/>
    </source>
</evidence>
<dbReference type="Pfam" id="PF05099">
    <property type="entry name" value="TerB"/>
    <property type="match status" value="1"/>
</dbReference>
<dbReference type="PROSITE" id="PS50076">
    <property type="entry name" value="DNAJ_2"/>
    <property type="match status" value="1"/>
</dbReference>
<dbReference type="Pfam" id="PF00226">
    <property type="entry name" value="DnaJ"/>
    <property type="match status" value="1"/>
</dbReference>
<sequence>MSIWGKIGVGAAGLLFGGPVGAALGFVAGHYLFDRAAEIDGADPGVAFTIAMIGLAAKMAKADGVVTEAEIEAFDRVFRVPPEEQATVRRFFDLARQDTAGYEAYAVQIARMYAAQPAVFEDILDGLFEIAAADGVLHPDEERFLERVADIFGLSPGEFRRIRASHFAPDAADPYVVLGVEYEANTDEIKRTYYRLVRENHPDSLIARGVPEEFVRIANDKLAAINGAYDKICRERGSN</sequence>
<evidence type="ECO:0000313" key="3">
    <source>
        <dbReference type="Proteomes" id="UP001499951"/>
    </source>
</evidence>